<dbReference type="Proteomes" id="UP000177230">
    <property type="component" value="Unassembled WGS sequence"/>
</dbReference>
<sequence length="61" mass="6995">MSTKLRINQWPESQTCIGCKFAVFINAGYNVSAYGCPKELKAKDKCKGRKEATPKQWHEKF</sequence>
<dbReference type="AlphaFoldDB" id="A0A1F5R7S2"/>
<dbReference type="EMBL" id="MFFM01000038">
    <property type="protein sequence ID" value="OGF10492.1"/>
    <property type="molecule type" value="Genomic_DNA"/>
</dbReference>
<protein>
    <submittedName>
        <fullName evidence="1">Uncharacterized protein</fullName>
    </submittedName>
</protein>
<proteinExistence type="predicted"/>
<name>A0A1F5R7S2_9BACT</name>
<reference evidence="1 2" key="1">
    <citation type="journal article" date="2016" name="Nat. Commun.">
        <title>Thousands of microbial genomes shed light on interconnected biogeochemical processes in an aquifer system.</title>
        <authorList>
            <person name="Anantharaman K."/>
            <person name="Brown C.T."/>
            <person name="Hug L.A."/>
            <person name="Sharon I."/>
            <person name="Castelle C.J."/>
            <person name="Probst A.J."/>
            <person name="Thomas B.C."/>
            <person name="Singh A."/>
            <person name="Wilkins M.J."/>
            <person name="Karaoz U."/>
            <person name="Brodie E.L."/>
            <person name="Williams K.H."/>
            <person name="Hubbard S.S."/>
            <person name="Banfield J.F."/>
        </authorList>
    </citation>
    <scope>NUCLEOTIDE SEQUENCE [LARGE SCALE GENOMIC DNA]</scope>
</reference>
<accession>A0A1F5R7S2</accession>
<gene>
    <name evidence="1" type="ORF">A2024_09080</name>
</gene>
<evidence type="ECO:0000313" key="1">
    <source>
        <dbReference type="EMBL" id="OGF10492.1"/>
    </source>
</evidence>
<organism evidence="1 2">
    <name type="scientific">Candidatus Edwardsbacteria bacterium GWF2_54_11</name>
    <dbReference type="NCBI Taxonomy" id="1817851"/>
    <lineage>
        <taxon>Bacteria</taxon>
        <taxon>Candidatus Edwardsiibacteriota</taxon>
    </lineage>
</organism>
<evidence type="ECO:0000313" key="2">
    <source>
        <dbReference type="Proteomes" id="UP000177230"/>
    </source>
</evidence>
<comment type="caution">
    <text evidence="1">The sequence shown here is derived from an EMBL/GenBank/DDBJ whole genome shotgun (WGS) entry which is preliminary data.</text>
</comment>